<evidence type="ECO:0000313" key="10">
    <source>
        <dbReference type="Proteomes" id="UP001196413"/>
    </source>
</evidence>
<dbReference type="PRINTS" id="PR00480">
    <property type="entry name" value="ASTACIN"/>
</dbReference>
<feature type="binding site" evidence="6">
    <location>
        <position position="36"/>
    </location>
    <ligand>
        <name>Zn(2+)</name>
        <dbReference type="ChEBI" id="CHEBI:29105"/>
        <note>catalytic</note>
    </ligand>
</feature>
<evidence type="ECO:0000256" key="3">
    <source>
        <dbReference type="ARBA" id="ARBA00022801"/>
    </source>
</evidence>
<dbReference type="Proteomes" id="UP001196413">
    <property type="component" value="Unassembled WGS sequence"/>
</dbReference>
<comment type="caution">
    <text evidence="6">Lacks conserved residue(s) required for the propagation of feature annotation.</text>
</comment>
<dbReference type="PANTHER" id="PTHR10127">
    <property type="entry name" value="DISCOIDIN, CUB, EGF, LAMININ , AND ZINC METALLOPROTEASE DOMAIN CONTAINING"/>
    <property type="match status" value="1"/>
</dbReference>
<keyword evidence="2 6" id="KW-0479">Metal-binding</keyword>
<dbReference type="Gene3D" id="3.40.390.10">
    <property type="entry name" value="Collagenase (Catalytic Domain)"/>
    <property type="match status" value="1"/>
</dbReference>
<keyword evidence="5 7" id="KW-0482">Metalloprotease</keyword>
<evidence type="ECO:0000256" key="7">
    <source>
        <dbReference type="RuleBase" id="RU361183"/>
    </source>
</evidence>
<sequence length="123" mass="14041">MTQAVLLKCSGRIKIEIQKHRTLPPSRLECVGIALHQLGHTIGLFHTQTRHDRDNFITPHYENLIDDLNPGWYFGEGNNQFDMESPLMNCNYNITYDFGTVMDYGATAFAKFAMSKSITAKTR</sequence>
<feature type="binding site" evidence="6">
    <location>
        <position position="40"/>
    </location>
    <ligand>
        <name>Zn(2+)</name>
        <dbReference type="ChEBI" id="CHEBI:29105"/>
        <note>catalytic</note>
    </ligand>
</feature>
<comment type="caution">
    <text evidence="9">The sequence shown here is derived from an EMBL/GenBank/DDBJ whole genome shotgun (WGS) entry which is preliminary data.</text>
</comment>
<dbReference type="EC" id="3.4.24.-" evidence="7"/>
<organism evidence="9 10">
    <name type="scientific">Parelaphostrongylus tenuis</name>
    <name type="common">Meningeal worm</name>
    <dbReference type="NCBI Taxonomy" id="148309"/>
    <lineage>
        <taxon>Eukaryota</taxon>
        <taxon>Metazoa</taxon>
        <taxon>Ecdysozoa</taxon>
        <taxon>Nematoda</taxon>
        <taxon>Chromadorea</taxon>
        <taxon>Rhabditida</taxon>
        <taxon>Rhabditina</taxon>
        <taxon>Rhabditomorpha</taxon>
        <taxon>Strongyloidea</taxon>
        <taxon>Metastrongylidae</taxon>
        <taxon>Parelaphostrongylus</taxon>
    </lineage>
</organism>
<dbReference type="GO" id="GO:0008270">
    <property type="term" value="F:zinc ion binding"/>
    <property type="evidence" value="ECO:0007669"/>
    <property type="project" value="UniProtKB-UniRule"/>
</dbReference>
<dbReference type="AlphaFoldDB" id="A0AAD5R2G6"/>
<protein>
    <recommendedName>
        <fullName evidence="7">Metalloendopeptidase</fullName>
        <ecNumber evidence="7">3.4.24.-</ecNumber>
    </recommendedName>
</protein>
<dbReference type="InterPro" id="IPR024079">
    <property type="entry name" value="MetalloPept_cat_dom_sf"/>
</dbReference>
<dbReference type="PROSITE" id="PS51864">
    <property type="entry name" value="ASTACIN"/>
    <property type="match status" value="1"/>
</dbReference>
<name>A0AAD5R2G6_PARTN</name>
<keyword evidence="1 7" id="KW-0645">Protease</keyword>
<reference evidence="9" key="1">
    <citation type="submission" date="2021-06" db="EMBL/GenBank/DDBJ databases">
        <title>Parelaphostrongylus tenuis whole genome reference sequence.</title>
        <authorList>
            <person name="Garwood T.J."/>
            <person name="Larsen P.A."/>
            <person name="Fountain-Jones N.M."/>
            <person name="Garbe J.R."/>
            <person name="Macchietto M.G."/>
            <person name="Kania S.A."/>
            <person name="Gerhold R.W."/>
            <person name="Richards J.E."/>
            <person name="Wolf T.M."/>
        </authorList>
    </citation>
    <scope>NUCLEOTIDE SEQUENCE</scope>
    <source>
        <strain evidence="9">MNPRO001-30</strain>
        <tissue evidence="9">Meninges</tissue>
    </source>
</reference>
<evidence type="ECO:0000256" key="1">
    <source>
        <dbReference type="ARBA" id="ARBA00022670"/>
    </source>
</evidence>
<evidence type="ECO:0000256" key="6">
    <source>
        <dbReference type="PROSITE-ProRule" id="PRU01211"/>
    </source>
</evidence>
<comment type="cofactor">
    <cofactor evidence="6 7">
        <name>Zn(2+)</name>
        <dbReference type="ChEBI" id="CHEBI:29105"/>
    </cofactor>
    <text evidence="6 7">Binds 1 zinc ion per subunit.</text>
</comment>
<proteinExistence type="predicted"/>
<dbReference type="Pfam" id="PF01400">
    <property type="entry name" value="Astacin"/>
    <property type="match status" value="1"/>
</dbReference>
<evidence type="ECO:0000313" key="9">
    <source>
        <dbReference type="EMBL" id="KAJ1368350.1"/>
    </source>
</evidence>
<keyword evidence="4 6" id="KW-0862">Zinc</keyword>
<dbReference type="GO" id="GO:0004222">
    <property type="term" value="F:metalloendopeptidase activity"/>
    <property type="evidence" value="ECO:0007669"/>
    <property type="project" value="UniProtKB-UniRule"/>
</dbReference>
<keyword evidence="3 7" id="KW-0378">Hydrolase</keyword>
<keyword evidence="10" id="KW-1185">Reference proteome</keyword>
<feature type="domain" description="Peptidase M12A" evidence="8">
    <location>
        <begin position="1"/>
        <end position="123"/>
    </location>
</feature>
<evidence type="ECO:0000256" key="4">
    <source>
        <dbReference type="ARBA" id="ARBA00022833"/>
    </source>
</evidence>
<evidence type="ECO:0000256" key="5">
    <source>
        <dbReference type="ARBA" id="ARBA00023049"/>
    </source>
</evidence>
<evidence type="ECO:0000259" key="8">
    <source>
        <dbReference type="PROSITE" id="PS51864"/>
    </source>
</evidence>
<dbReference type="EMBL" id="JAHQIW010006166">
    <property type="protein sequence ID" value="KAJ1368350.1"/>
    <property type="molecule type" value="Genomic_DNA"/>
</dbReference>
<dbReference type="PANTHER" id="PTHR10127:SF780">
    <property type="entry name" value="METALLOENDOPEPTIDASE"/>
    <property type="match status" value="1"/>
</dbReference>
<gene>
    <name evidence="9" type="primary">NAS-31_81</name>
    <name evidence="9" type="ORF">KIN20_029466</name>
</gene>
<dbReference type="SUPFAM" id="SSF55486">
    <property type="entry name" value="Metalloproteases ('zincins'), catalytic domain"/>
    <property type="match status" value="1"/>
</dbReference>
<dbReference type="InterPro" id="IPR001506">
    <property type="entry name" value="Peptidase_M12A"/>
</dbReference>
<evidence type="ECO:0000256" key="2">
    <source>
        <dbReference type="ARBA" id="ARBA00022723"/>
    </source>
</evidence>
<accession>A0AAD5R2G6</accession>
<feature type="binding site" evidence="6">
    <location>
        <position position="46"/>
    </location>
    <ligand>
        <name>Zn(2+)</name>
        <dbReference type="ChEBI" id="CHEBI:29105"/>
        <note>catalytic</note>
    </ligand>
</feature>
<dbReference type="GO" id="GO:0006508">
    <property type="term" value="P:proteolysis"/>
    <property type="evidence" value="ECO:0007669"/>
    <property type="project" value="UniProtKB-KW"/>
</dbReference>